<dbReference type="SUPFAM" id="SSF53756">
    <property type="entry name" value="UDP-Glycosyltransferase/glycogen phosphorylase"/>
    <property type="match status" value="1"/>
</dbReference>
<evidence type="ECO:0000256" key="1">
    <source>
        <dbReference type="ARBA" id="ARBA00022679"/>
    </source>
</evidence>
<dbReference type="PANTHER" id="PTHR46401">
    <property type="entry name" value="GLYCOSYLTRANSFERASE WBBK-RELATED"/>
    <property type="match status" value="1"/>
</dbReference>
<dbReference type="InterPro" id="IPR028098">
    <property type="entry name" value="Glyco_trans_4-like_N"/>
</dbReference>
<dbReference type="Pfam" id="PF00534">
    <property type="entry name" value="Glycos_transf_1"/>
    <property type="match status" value="1"/>
</dbReference>
<evidence type="ECO:0000313" key="5">
    <source>
        <dbReference type="Proteomes" id="UP000179266"/>
    </source>
</evidence>
<name>A0A1F7RY77_9BACT</name>
<dbReference type="Gene3D" id="3.40.50.2000">
    <property type="entry name" value="Glycogen Phosphorylase B"/>
    <property type="match status" value="2"/>
</dbReference>
<dbReference type="GO" id="GO:0009103">
    <property type="term" value="P:lipopolysaccharide biosynthetic process"/>
    <property type="evidence" value="ECO:0007669"/>
    <property type="project" value="TreeGrafter"/>
</dbReference>
<evidence type="ECO:0000259" key="3">
    <source>
        <dbReference type="Pfam" id="PF13439"/>
    </source>
</evidence>
<evidence type="ECO:0000313" key="4">
    <source>
        <dbReference type="EMBL" id="OGL46525.1"/>
    </source>
</evidence>
<dbReference type="EMBL" id="MGDD01000123">
    <property type="protein sequence ID" value="OGL46525.1"/>
    <property type="molecule type" value="Genomic_DNA"/>
</dbReference>
<comment type="caution">
    <text evidence="4">The sequence shown here is derived from an EMBL/GenBank/DDBJ whole genome shotgun (WGS) entry which is preliminary data.</text>
</comment>
<dbReference type="CDD" id="cd03809">
    <property type="entry name" value="GT4_MtfB-like"/>
    <property type="match status" value="1"/>
</dbReference>
<evidence type="ECO:0008006" key="6">
    <source>
        <dbReference type="Google" id="ProtNLM"/>
    </source>
</evidence>
<gene>
    <name evidence="4" type="ORF">A2161_22030</name>
</gene>
<dbReference type="AlphaFoldDB" id="A0A1F7RY77"/>
<proteinExistence type="predicted"/>
<feature type="domain" description="Glycosyl transferase family 1" evidence="2">
    <location>
        <begin position="187"/>
        <end position="345"/>
    </location>
</feature>
<dbReference type="PANTHER" id="PTHR46401:SF2">
    <property type="entry name" value="GLYCOSYLTRANSFERASE WBBK-RELATED"/>
    <property type="match status" value="1"/>
</dbReference>
<organism evidence="4 5">
    <name type="scientific">Candidatus Schekmanbacteria bacterium RBG_13_48_7</name>
    <dbReference type="NCBI Taxonomy" id="1817878"/>
    <lineage>
        <taxon>Bacteria</taxon>
        <taxon>Candidatus Schekmaniibacteriota</taxon>
    </lineage>
</organism>
<dbReference type="InterPro" id="IPR001296">
    <property type="entry name" value="Glyco_trans_1"/>
</dbReference>
<feature type="domain" description="Glycosyltransferase subfamily 4-like N-terminal" evidence="3">
    <location>
        <begin position="15"/>
        <end position="170"/>
    </location>
</feature>
<keyword evidence="1" id="KW-0808">Transferase</keyword>
<protein>
    <recommendedName>
        <fullName evidence="6">Glycosyl transferase family 1 domain-containing protein</fullName>
    </recommendedName>
</protein>
<dbReference type="FunFam" id="3.40.50.2000:FF:000119">
    <property type="entry name" value="Glycosyl transferase group 1"/>
    <property type="match status" value="1"/>
</dbReference>
<dbReference type="Pfam" id="PF13439">
    <property type="entry name" value="Glyco_transf_4"/>
    <property type="match status" value="1"/>
</dbReference>
<dbReference type="GO" id="GO:0016757">
    <property type="term" value="F:glycosyltransferase activity"/>
    <property type="evidence" value="ECO:0007669"/>
    <property type="project" value="InterPro"/>
</dbReference>
<evidence type="ECO:0000259" key="2">
    <source>
        <dbReference type="Pfam" id="PF00534"/>
    </source>
</evidence>
<dbReference type="Proteomes" id="UP000179266">
    <property type="component" value="Unassembled WGS sequence"/>
</dbReference>
<sequence>MRIAIDIKALCLNRGGTAVYLRNLLIQLRKIDQINNYFPITPPGITWDEEIRSRNIVSKIMCRITELGWTRWGLPVFLNNQKIDLYHTSSMVVSAAISCALITTVLDLTPVLFSETHDWKWVWYFRQILNKNCATSTVIIVPSENTRADLFEFLKPPRPPIKVIPLGIDDRFFLPGEYVIKRIEKVKNRFGIARPYIFSVGTLEPRKNYDLLIDAFQDAHERELKDYNLVICGAAGWKYKPILSKMRKYHDSVIYTGSVDDEELRLLYRGAALFVYPSLYEGFGLPPLEAMASGCPVIASDTSSLKEMLQGSSVLFSPTNREHLKTAMIQVLQDDDMQKKLIKNGLNCAGKYRWENTAYETLQVYKSISRGGSRI</sequence>
<reference evidence="4 5" key="1">
    <citation type="journal article" date="2016" name="Nat. Commun.">
        <title>Thousands of microbial genomes shed light on interconnected biogeochemical processes in an aquifer system.</title>
        <authorList>
            <person name="Anantharaman K."/>
            <person name="Brown C.T."/>
            <person name="Hug L.A."/>
            <person name="Sharon I."/>
            <person name="Castelle C.J."/>
            <person name="Probst A.J."/>
            <person name="Thomas B.C."/>
            <person name="Singh A."/>
            <person name="Wilkins M.J."/>
            <person name="Karaoz U."/>
            <person name="Brodie E.L."/>
            <person name="Williams K.H."/>
            <person name="Hubbard S.S."/>
            <person name="Banfield J.F."/>
        </authorList>
    </citation>
    <scope>NUCLEOTIDE SEQUENCE [LARGE SCALE GENOMIC DNA]</scope>
</reference>
<accession>A0A1F7RY77</accession>